<comment type="caution">
    <text evidence="7">The sequence shown here is derived from an EMBL/GenBank/DDBJ whole genome shotgun (WGS) entry which is preliminary data.</text>
</comment>
<proteinExistence type="inferred from homology"/>
<feature type="region of interest" description="Disordered" evidence="5">
    <location>
        <begin position="646"/>
        <end position="690"/>
    </location>
</feature>
<dbReference type="InterPro" id="IPR047021">
    <property type="entry name" value="REXO1/3/4-like"/>
</dbReference>
<comment type="similarity">
    <text evidence="1">Belongs to the REXO1/REXO3 family.</text>
</comment>
<dbReference type="OrthoDB" id="3996471at2759"/>
<keyword evidence="4 7" id="KW-0269">Exonuclease</keyword>
<feature type="compositionally biased region" description="Basic and acidic residues" evidence="5">
    <location>
        <begin position="135"/>
        <end position="150"/>
    </location>
</feature>
<evidence type="ECO:0000259" key="6">
    <source>
        <dbReference type="SMART" id="SM00479"/>
    </source>
</evidence>
<dbReference type="PANTHER" id="PTHR12801">
    <property type="entry name" value="RNA EXONUCLEASE REXO1 / RECO3 FAMILY MEMBER-RELATED"/>
    <property type="match status" value="1"/>
</dbReference>
<name>A0A0G2EYF6_PHACM</name>
<dbReference type="PANTHER" id="PTHR12801:SF112">
    <property type="entry name" value="RNA EXONUCLEASE 3"/>
    <property type="match status" value="1"/>
</dbReference>
<reference evidence="7 8" key="1">
    <citation type="submission" date="2015-05" db="EMBL/GenBank/DDBJ databases">
        <title>Distinctive expansion of gene families associated with plant cell wall degradation and secondary metabolism in the genomes of grapevine trunk pathogens.</title>
        <authorList>
            <person name="Lawrence D.P."/>
            <person name="Travadon R."/>
            <person name="Rolshausen P.E."/>
            <person name="Baumgartner K."/>
        </authorList>
    </citation>
    <scope>NUCLEOTIDE SEQUENCE [LARGE SCALE GENOMIC DNA]</scope>
    <source>
        <strain evidence="7">UCRPC4</strain>
    </source>
</reference>
<dbReference type="AlphaFoldDB" id="A0A0G2EYF6"/>
<organism evidence="7 8">
    <name type="scientific">Phaeomoniella chlamydospora</name>
    <name type="common">Phaeoacremonium chlamydosporum</name>
    <dbReference type="NCBI Taxonomy" id="158046"/>
    <lineage>
        <taxon>Eukaryota</taxon>
        <taxon>Fungi</taxon>
        <taxon>Dikarya</taxon>
        <taxon>Ascomycota</taxon>
        <taxon>Pezizomycotina</taxon>
        <taxon>Eurotiomycetes</taxon>
        <taxon>Chaetothyriomycetidae</taxon>
        <taxon>Phaeomoniellales</taxon>
        <taxon>Phaeomoniellaceae</taxon>
        <taxon>Phaeomoniella</taxon>
    </lineage>
</organism>
<accession>A0A0G2EYF6</accession>
<feature type="region of interest" description="Disordered" evidence="5">
    <location>
        <begin position="33"/>
        <end position="150"/>
    </location>
</feature>
<feature type="compositionally biased region" description="Basic and acidic residues" evidence="5">
    <location>
        <begin position="102"/>
        <end position="112"/>
    </location>
</feature>
<gene>
    <name evidence="7" type="ORF">UCRPC4_g00870</name>
</gene>
<dbReference type="Proteomes" id="UP000053317">
    <property type="component" value="Unassembled WGS sequence"/>
</dbReference>
<dbReference type="CDD" id="cd06145">
    <property type="entry name" value="REX1_like"/>
    <property type="match status" value="1"/>
</dbReference>
<keyword evidence="3" id="KW-0378">Hydrolase</keyword>
<dbReference type="Gene3D" id="3.30.420.10">
    <property type="entry name" value="Ribonuclease H-like superfamily/Ribonuclease H"/>
    <property type="match status" value="1"/>
</dbReference>
<dbReference type="InterPro" id="IPR013520">
    <property type="entry name" value="Ribonucl_H"/>
</dbReference>
<dbReference type="SMART" id="SM00479">
    <property type="entry name" value="EXOIII"/>
    <property type="match status" value="1"/>
</dbReference>
<evidence type="ECO:0000313" key="7">
    <source>
        <dbReference type="EMBL" id="KKY27637.1"/>
    </source>
</evidence>
<dbReference type="InterPro" id="IPR036397">
    <property type="entry name" value="RNaseH_sf"/>
</dbReference>
<sequence>MFAPTGLFKDIPCPKGAGCLLINCIFAHNHPAASTNGKELTDEVAITEPVRKKRRVDQSRSPSPSQPEIDVGDSKRAKVQGGSQGMIVKNKIVEQTKLNESPGERINSEKKAISPPPVSRLQQSKPKQTKISSRQRPERPQKQSAPIKKESLLPRLLDHAPAAHGVRMAILKQIHDAMENLNEKAAKEAESENTFVLSKDELITMALDEEETTARAKPTIYTNVLKTFIMQLKKMDLADWKRRVMETFKQKYMSAEPKKDTSKVISTGLTPEQEIKVLQYLRTPLKGLERFEYITSAPSDSEIETARQGVEAAQGFEKCERCGSRFQVFPGRRKEDGALTSGGTCTFHWAKVVRPPRQKTDAMTGQQQAYFPCCNEAIGQSAGCTQAPHHVFKVSEAKRLASIMQFEVTPPEGSTDQKWPSAMKRPERPSAVAFDAEMCYTTKGLELIRLTAVSWPQNDELLDILVRPLGEILDLNTRFSGISPSQIADAIPYDQEHPVPKDLTEGGNQVSSRSEDGELSDDGHNDINNTPILRIVPDPQTARDLLFSLLSPSTPLIGHAINNDLNVTRMIHPFVVDTVLLYPHFKGLPIRYSLKVLAHKHLDRNIQRTGVVGHDSKEDAIATGDLVRVKVKEKWTSMKKDGWTFNEGGALVGPPGQANVAEGTGSSKRKHDSLDNGDASDDAAEEGKSR</sequence>
<dbReference type="EMBL" id="LCWF01000022">
    <property type="protein sequence ID" value="KKY27637.1"/>
    <property type="molecule type" value="Genomic_DNA"/>
</dbReference>
<dbReference type="GO" id="GO:0003676">
    <property type="term" value="F:nucleic acid binding"/>
    <property type="evidence" value="ECO:0007669"/>
    <property type="project" value="InterPro"/>
</dbReference>
<evidence type="ECO:0000256" key="2">
    <source>
        <dbReference type="ARBA" id="ARBA00022722"/>
    </source>
</evidence>
<feature type="compositionally biased region" description="Basic and acidic residues" evidence="5">
    <location>
        <begin position="513"/>
        <end position="524"/>
    </location>
</feature>
<reference evidence="7 8" key="2">
    <citation type="submission" date="2015-05" db="EMBL/GenBank/DDBJ databases">
        <authorList>
            <person name="Morales-Cruz A."/>
            <person name="Amrine K.C."/>
            <person name="Cantu D."/>
        </authorList>
    </citation>
    <scope>NUCLEOTIDE SEQUENCE [LARGE SCALE GENOMIC DNA]</scope>
    <source>
        <strain evidence="7">UCRPC4</strain>
    </source>
</reference>
<feature type="region of interest" description="Disordered" evidence="5">
    <location>
        <begin position="496"/>
        <end position="524"/>
    </location>
</feature>
<protein>
    <submittedName>
        <fullName evidence="7">Putative rna exonuclease</fullName>
    </submittedName>
</protein>
<evidence type="ECO:0000256" key="3">
    <source>
        <dbReference type="ARBA" id="ARBA00022801"/>
    </source>
</evidence>
<dbReference type="InterPro" id="IPR034922">
    <property type="entry name" value="REX1-like_exo"/>
</dbReference>
<dbReference type="GO" id="GO:0005634">
    <property type="term" value="C:nucleus"/>
    <property type="evidence" value="ECO:0007669"/>
    <property type="project" value="TreeGrafter"/>
</dbReference>
<evidence type="ECO:0000313" key="8">
    <source>
        <dbReference type="Proteomes" id="UP000053317"/>
    </source>
</evidence>
<dbReference type="InterPro" id="IPR012337">
    <property type="entry name" value="RNaseH-like_sf"/>
</dbReference>
<keyword evidence="2" id="KW-0540">Nuclease</keyword>
<evidence type="ECO:0000256" key="5">
    <source>
        <dbReference type="SAM" id="MobiDB-lite"/>
    </source>
</evidence>
<dbReference type="SUPFAM" id="SSF53098">
    <property type="entry name" value="Ribonuclease H-like"/>
    <property type="match status" value="1"/>
</dbReference>
<evidence type="ECO:0000256" key="1">
    <source>
        <dbReference type="ARBA" id="ARBA00006357"/>
    </source>
</evidence>
<evidence type="ECO:0000256" key="4">
    <source>
        <dbReference type="ARBA" id="ARBA00022839"/>
    </source>
</evidence>
<feature type="compositionally biased region" description="Polar residues" evidence="5">
    <location>
        <begin position="120"/>
        <end position="134"/>
    </location>
</feature>
<feature type="domain" description="Exonuclease" evidence="6">
    <location>
        <begin position="430"/>
        <end position="636"/>
    </location>
</feature>
<keyword evidence="8" id="KW-1185">Reference proteome</keyword>
<dbReference type="GO" id="GO:0004527">
    <property type="term" value="F:exonuclease activity"/>
    <property type="evidence" value="ECO:0007669"/>
    <property type="project" value="UniProtKB-KW"/>
</dbReference>